<dbReference type="Proteomes" id="UP000004995">
    <property type="component" value="Unassembled WGS sequence"/>
</dbReference>
<dbReference type="EMBL" id="AGNK02002869">
    <property type="status" value="NOT_ANNOTATED_CDS"/>
    <property type="molecule type" value="Genomic_DNA"/>
</dbReference>
<sequence length="368" mass="41282">MAGAAEEMQSMSSGNIEGGNIGDVYKMSISGMYQLATPAEIKHGDMAVEEDEEKEWRLDERDKALMVPNLTWEKKVLRVLDMVRCRELIEFNHKLNYFTPTRFCEFNIAFFDLDKESEWRLDDSINVISITVAESELSGTINIYGTVLARDQYDYRCVHLFKRGREDSQPISPKVYNTLTLTGPNQALAGLAGMYFEFHLKVKGEGAVDQDFSKGEPRTLSVESYLSKVDMVYTPVSYAVEASLGINILNGKSNFIGKVIAQTTNDENEIILYDSGVAGTETELGYGGFVKLARSVVAVPRDEKLMLRFTVSGGDHKSLSLLLPRWNSVEALITKLGPYKMQLKIIYKGVLMQRPNLFGDFGDSLVLR</sequence>
<feature type="domain" description="DUF6598" evidence="1">
    <location>
        <begin position="125"/>
        <end position="317"/>
    </location>
</feature>
<dbReference type="STRING" id="4555.K3XR43"/>
<dbReference type="FunCoup" id="K3XR43">
    <property type="interactions" value="3"/>
</dbReference>
<protein>
    <recommendedName>
        <fullName evidence="1">DUF6598 domain-containing protein</fullName>
    </recommendedName>
</protein>
<organism evidence="2 3">
    <name type="scientific">Setaria italica</name>
    <name type="common">Foxtail millet</name>
    <name type="synonym">Panicum italicum</name>
    <dbReference type="NCBI Taxonomy" id="4555"/>
    <lineage>
        <taxon>Eukaryota</taxon>
        <taxon>Viridiplantae</taxon>
        <taxon>Streptophyta</taxon>
        <taxon>Embryophyta</taxon>
        <taxon>Tracheophyta</taxon>
        <taxon>Spermatophyta</taxon>
        <taxon>Magnoliopsida</taxon>
        <taxon>Liliopsida</taxon>
        <taxon>Poales</taxon>
        <taxon>Poaceae</taxon>
        <taxon>PACMAD clade</taxon>
        <taxon>Panicoideae</taxon>
        <taxon>Panicodae</taxon>
        <taxon>Paniceae</taxon>
        <taxon>Cenchrinae</taxon>
        <taxon>Setaria</taxon>
    </lineage>
</organism>
<dbReference type="AlphaFoldDB" id="K3XR43"/>
<proteinExistence type="predicted"/>
<dbReference type="InterPro" id="IPR046533">
    <property type="entry name" value="DUF6598"/>
</dbReference>
<dbReference type="OMA" id="FVMLEGS"/>
<evidence type="ECO:0000259" key="1">
    <source>
        <dbReference type="Pfam" id="PF20241"/>
    </source>
</evidence>
<dbReference type="Pfam" id="PF20241">
    <property type="entry name" value="DUF6598"/>
    <property type="match status" value="1"/>
</dbReference>
<dbReference type="Gramene" id="KQL04451">
    <property type="protein sequence ID" value="KQL04451"/>
    <property type="gene ID" value="SETIT_004382mg"/>
</dbReference>
<dbReference type="EnsemblPlants" id="KQL04451">
    <property type="protein sequence ID" value="KQL04451"/>
    <property type="gene ID" value="SETIT_004382mg"/>
</dbReference>
<dbReference type="eggNOG" id="ENOG502R3GV">
    <property type="taxonomic scope" value="Eukaryota"/>
</dbReference>
<reference evidence="2" key="2">
    <citation type="submission" date="2018-08" db="UniProtKB">
        <authorList>
            <consortium name="EnsemblPlants"/>
        </authorList>
    </citation>
    <scope>IDENTIFICATION</scope>
    <source>
        <strain evidence="2">Yugu1</strain>
    </source>
</reference>
<name>K3XR43_SETIT</name>
<reference evidence="3" key="1">
    <citation type="journal article" date="2012" name="Nat. Biotechnol.">
        <title>Reference genome sequence of the model plant Setaria.</title>
        <authorList>
            <person name="Bennetzen J.L."/>
            <person name="Schmutz J."/>
            <person name="Wang H."/>
            <person name="Percifield R."/>
            <person name="Hawkins J."/>
            <person name="Pontaroli A.C."/>
            <person name="Estep M."/>
            <person name="Feng L."/>
            <person name="Vaughn J.N."/>
            <person name="Grimwood J."/>
            <person name="Jenkins J."/>
            <person name="Barry K."/>
            <person name="Lindquist E."/>
            <person name="Hellsten U."/>
            <person name="Deshpande S."/>
            <person name="Wang X."/>
            <person name="Wu X."/>
            <person name="Mitros T."/>
            <person name="Triplett J."/>
            <person name="Yang X."/>
            <person name="Ye C.Y."/>
            <person name="Mauro-Herrera M."/>
            <person name="Wang L."/>
            <person name="Li P."/>
            <person name="Sharma M."/>
            <person name="Sharma R."/>
            <person name="Ronald P.C."/>
            <person name="Panaud O."/>
            <person name="Kellogg E.A."/>
            <person name="Brutnell T.P."/>
            <person name="Doust A.N."/>
            <person name="Tuskan G.A."/>
            <person name="Rokhsar D."/>
            <person name="Devos K.M."/>
        </authorList>
    </citation>
    <scope>NUCLEOTIDE SEQUENCE [LARGE SCALE GENOMIC DNA]</scope>
    <source>
        <strain evidence="3">cv. Yugu1</strain>
    </source>
</reference>
<evidence type="ECO:0000313" key="2">
    <source>
        <dbReference type="EnsemblPlants" id="KQL04451"/>
    </source>
</evidence>
<dbReference type="InParanoid" id="K3XR43"/>
<accession>K3XR43</accession>
<dbReference type="PANTHER" id="PTHR33065">
    <property type="entry name" value="OS07G0486400 PROTEIN"/>
    <property type="match status" value="1"/>
</dbReference>
<dbReference type="PANTHER" id="PTHR33065:SF186">
    <property type="entry name" value="OS08G0134900 PROTEIN"/>
    <property type="match status" value="1"/>
</dbReference>
<evidence type="ECO:0000313" key="3">
    <source>
        <dbReference type="Proteomes" id="UP000004995"/>
    </source>
</evidence>
<dbReference type="HOGENOM" id="CLU_030845_1_2_1"/>
<keyword evidence="3" id="KW-1185">Reference proteome</keyword>